<dbReference type="EMBL" id="AWWV01007693">
    <property type="protein sequence ID" value="OMO95222.1"/>
    <property type="molecule type" value="Genomic_DNA"/>
</dbReference>
<reference evidence="1 2" key="1">
    <citation type="submission" date="2013-09" db="EMBL/GenBank/DDBJ databases">
        <title>Corchorus capsularis genome sequencing.</title>
        <authorList>
            <person name="Alam M."/>
            <person name="Haque M.S."/>
            <person name="Islam M.S."/>
            <person name="Emdad E.M."/>
            <person name="Islam M.M."/>
            <person name="Ahmed B."/>
            <person name="Halim A."/>
            <person name="Hossen Q.M.M."/>
            <person name="Hossain M.Z."/>
            <person name="Ahmed R."/>
            <person name="Khan M.M."/>
            <person name="Islam R."/>
            <person name="Rashid M.M."/>
            <person name="Khan S.A."/>
            <person name="Rahman M.S."/>
            <person name="Alam M."/>
        </authorList>
    </citation>
    <scope>NUCLEOTIDE SEQUENCE [LARGE SCALE GENOMIC DNA]</scope>
    <source>
        <strain evidence="2">cv. CVL-1</strain>
        <tissue evidence="1">Whole seedling</tissue>
    </source>
</reference>
<sequence length="28" mass="3123">FSDSVGHAFYEGDDGAYNLIPIQEDSFE</sequence>
<accession>A0A1R3JK45</accession>
<organism evidence="1 2">
    <name type="scientific">Corchorus capsularis</name>
    <name type="common">Jute</name>
    <dbReference type="NCBI Taxonomy" id="210143"/>
    <lineage>
        <taxon>Eukaryota</taxon>
        <taxon>Viridiplantae</taxon>
        <taxon>Streptophyta</taxon>
        <taxon>Embryophyta</taxon>
        <taxon>Tracheophyta</taxon>
        <taxon>Spermatophyta</taxon>
        <taxon>Magnoliopsida</taxon>
        <taxon>eudicotyledons</taxon>
        <taxon>Gunneridae</taxon>
        <taxon>Pentapetalae</taxon>
        <taxon>rosids</taxon>
        <taxon>malvids</taxon>
        <taxon>Malvales</taxon>
        <taxon>Malvaceae</taxon>
        <taxon>Grewioideae</taxon>
        <taxon>Apeibeae</taxon>
        <taxon>Corchorus</taxon>
    </lineage>
</organism>
<keyword evidence="2" id="KW-1185">Reference proteome</keyword>
<proteinExistence type="predicted"/>
<name>A0A1R3JK45_COCAP</name>
<gene>
    <name evidence="1" type="ORF">CCACVL1_05488</name>
</gene>
<evidence type="ECO:0000313" key="2">
    <source>
        <dbReference type="Proteomes" id="UP000188268"/>
    </source>
</evidence>
<protein>
    <submittedName>
        <fullName evidence="1">Uncharacterized protein</fullName>
    </submittedName>
</protein>
<comment type="caution">
    <text evidence="1">The sequence shown here is derived from an EMBL/GenBank/DDBJ whole genome shotgun (WGS) entry which is preliminary data.</text>
</comment>
<dbReference type="Proteomes" id="UP000188268">
    <property type="component" value="Unassembled WGS sequence"/>
</dbReference>
<evidence type="ECO:0000313" key="1">
    <source>
        <dbReference type="EMBL" id="OMO95222.1"/>
    </source>
</evidence>
<feature type="non-terminal residue" evidence="1">
    <location>
        <position position="1"/>
    </location>
</feature>
<dbReference type="Gramene" id="OMO95222">
    <property type="protein sequence ID" value="OMO95222"/>
    <property type="gene ID" value="CCACVL1_05488"/>
</dbReference>
<dbReference type="AlphaFoldDB" id="A0A1R3JK45"/>